<keyword evidence="5 7" id="KW-0460">Magnesium</keyword>
<evidence type="ECO:0000256" key="3">
    <source>
        <dbReference type="ARBA" id="ARBA00022553"/>
    </source>
</evidence>
<dbReference type="InterPro" id="IPR005845">
    <property type="entry name" value="A-D-PHexomutase_a/b/a-II"/>
</dbReference>
<keyword evidence="6 12" id="KW-0413">Isomerase</keyword>
<dbReference type="Pfam" id="PF02878">
    <property type="entry name" value="PGM_PMM_I"/>
    <property type="match status" value="1"/>
</dbReference>
<dbReference type="InterPro" id="IPR005844">
    <property type="entry name" value="A-D-PHexomutase_a/b/a-I"/>
</dbReference>
<feature type="domain" description="Alpha-D-phosphohexomutase alpha/beta/alpha" evidence="11">
    <location>
        <begin position="342"/>
        <end position="451"/>
    </location>
</feature>
<feature type="domain" description="Alpha-D-phosphohexomutase alpha/beta/alpha" evidence="10">
    <location>
        <begin position="221"/>
        <end position="319"/>
    </location>
</feature>
<dbReference type="SUPFAM" id="SSF53738">
    <property type="entry name" value="Phosphoglucomutase, first 3 domains"/>
    <property type="match status" value="3"/>
</dbReference>
<sequence length="582" mass="61974">MAAQEELLQRAAAWLDDDPESTTQHELRVLLESVAAGDAESLASLTDRFNGTLQFGTAGLRGAIGAGPNRMNRSVVIRAAAGLAAFLKQELPGQTPHIVIGYDARHFSQEFAFDSAGVWVAAGCRVSILNRALPTPVLAYTMRRLGVDAGVVVTASHNPPADNGYKVYLGGRVVQDEGKDAQIVPPHDQMIAAQIAAVESVRATPRAESGWTVLGDEAVTSYIDAVHTLIDDAPRDLSIVLTPLHGVGGQVVEEMFEGAGFTNFSSVPEQVKPDPDFPTVSFPNPEEPGAIDLALAHAVARNADIVIANDPDTDRCAVAIKDPRVTGSPGTPQAAGWRMLHGDEVGAILGDHMARTHVHTDHDSEEPATLANSIVSSRLLGQIAQHYGLNFRATLTGFKWISRAPNLVYGYEEALGYCVAPDLVRDKDGISAALVVAQLAARLKAQGSSIIEYLDDLARRHGLYLTDQLSARFTDLSLIPATMTRLRANPPATLAGSPVSKVIDLSTGSDQLPPTDGIVLLAHNGTRVIVRPSGTEPKVKCYLEVITQVRPGADFDELTEVRSHARAALDQVRTDIGAALGI</sequence>
<feature type="domain" description="Alpha-D-phosphohexomutase C-terminal" evidence="8">
    <location>
        <begin position="514"/>
        <end position="545"/>
    </location>
</feature>
<evidence type="ECO:0000259" key="8">
    <source>
        <dbReference type="Pfam" id="PF00408"/>
    </source>
</evidence>
<dbReference type="GO" id="GO:0000287">
    <property type="term" value="F:magnesium ion binding"/>
    <property type="evidence" value="ECO:0007669"/>
    <property type="project" value="InterPro"/>
</dbReference>
<dbReference type="PRINTS" id="PR00509">
    <property type="entry name" value="PGMPMM"/>
</dbReference>
<dbReference type="Pfam" id="PF02880">
    <property type="entry name" value="PGM_PMM_III"/>
    <property type="match status" value="1"/>
</dbReference>
<evidence type="ECO:0000256" key="7">
    <source>
        <dbReference type="RuleBase" id="RU004326"/>
    </source>
</evidence>
<gene>
    <name evidence="12" type="ORF">V5R04_03520</name>
</gene>
<evidence type="ECO:0000259" key="11">
    <source>
        <dbReference type="Pfam" id="PF02880"/>
    </source>
</evidence>
<evidence type="ECO:0000256" key="6">
    <source>
        <dbReference type="ARBA" id="ARBA00023235"/>
    </source>
</evidence>
<dbReference type="InterPro" id="IPR005846">
    <property type="entry name" value="A-D-PHexomutase_a/b/a-III"/>
</dbReference>
<dbReference type="Pfam" id="PF00408">
    <property type="entry name" value="PGM_PMM_IV"/>
    <property type="match status" value="1"/>
</dbReference>
<keyword evidence="3" id="KW-0597">Phosphoprotein</keyword>
<dbReference type="EMBL" id="CP146203">
    <property type="protein sequence ID" value="XBH22311.1"/>
    <property type="molecule type" value="Genomic_DNA"/>
</dbReference>
<evidence type="ECO:0000256" key="5">
    <source>
        <dbReference type="ARBA" id="ARBA00022842"/>
    </source>
</evidence>
<evidence type="ECO:0000259" key="10">
    <source>
        <dbReference type="Pfam" id="PF02879"/>
    </source>
</evidence>
<name>A0AAU7DYG9_9MICO</name>
<evidence type="ECO:0000259" key="9">
    <source>
        <dbReference type="Pfam" id="PF02878"/>
    </source>
</evidence>
<dbReference type="Gene3D" id="3.40.120.10">
    <property type="entry name" value="Alpha-D-Glucose-1,6-Bisphosphate, subunit A, domain 3"/>
    <property type="match status" value="3"/>
</dbReference>
<dbReference type="InterPro" id="IPR036900">
    <property type="entry name" value="A-D-PHexomutase_C_sf"/>
</dbReference>
<dbReference type="Gene3D" id="3.30.310.50">
    <property type="entry name" value="Alpha-D-phosphohexomutase, C-terminal domain"/>
    <property type="match status" value="1"/>
</dbReference>
<dbReference type="GO" id="GO:0005975">
    <property type="term" value="P:carbohydrate metabolic process"/>
    <property type="evidence" value="ECO:0007669"/>
    <property type="project" value="InterPro"/>
</dbReference>
<dbReference type="EC" id="5.4.2.-" evidence="12"/>
<dbReference type="PANTHER" id="PTHR45745:SF1">
    <property type="entry name" value="PHOSPHOGLUCOMUTASE 2B-RELATED"/>
    <property type="match status" value="1"/>
</dbReference>
<keyword evidence="4 7" id="KW-0479">Metal-binding</keyword>
<evidence type="ECO:0000256" key="4">
    <source>
        <dbReference type="ARBA" id="ARBA00022723"/>
    </source>
</evidence>
<dbReference type="InterPro" id="IPR005841">
    <property type="entry name" value="Alpha-D-phosphohexomutase_SF"/>
</dbReference>
<dbReference type="AlphaFoldDB" id="A0AAU7DYG9"/>
<protein>
    <submittedName>
        <fullName evidence="12">Phospho-sugar mutase</fullName>
        <ecNumber evidence="12">5.4.2.-</ecNumber>
    </submittedName>
</protein>
<organism evidence="12">
    <name type="scientific">Jonesiaceae bacterium BS-20</name>
    <dbReference type="NCBI Taxonomy" id="3120821"/>
    <lineage>
        <taxon>Bacteria</taxon>
        <taxon>Bacillati</taxon>
        <taxon>Actinomycetota</taxon>
        <taxon>Actinomycetes</taxon>
        <taxon>Micrococcales</taxon>
        <taxon>Jonesiaceae</taxon>
    </lineage>
</organism>
<evidence type="ECO:0000256" key="1">
    <source>
        <dbReference type="ARBA" id="ARBA00001946"/>
    </source>
</evidence>
<comment type="cofactor">
    <cofactor evidence="1">
        <name>Mg(2+)</name>
        <dbReference type="ChEBI" id="CHEBI:18420"/>
    </cofactor>
</comment>
<comment type="similarity">
    <text evidence="2 7">Belongs to the phosphohexose mutase family.</text>
</comment>
<dbReference type="Pfam" id="PF02879">
    <property type="entry name" value="PGM_PMM_II"/>
    <property type="match status" value="1"/>
</dbReference>
<dbReference type="SUPFAM" id="SSF55957">
    <property type="entry name" value="Phosphoglucomutase, C-terminal domain"/>
    <property type="match status" value="1"/>
</dbReference>
<dbReference type="PROSITE" id="PS00710">
    <property type="entry name" value="PGM_PMM"/>
    <property type="match status" value="1"/>
</dbReference>
<evidence type="ECO:0000256" key="2">
    <source>
        <dbReference type="ARBA" id="ARBA00010231"/>
    </source>
</evidence>
<dbReference type="InterPro" id="IPR016055">
    <property type="entry name" value="A-D-PHexomutase_a/b/a-I/II/III"/>
</dbReference>
<evidence type="ECO:0000313" key="12">
    <source>
        <dbReference type="EMBL" id="XBH22311.1"/>
    </source>
</evidence>
<dbReference type="PANTHER" id="PTHR45745">
    <property type="entry name" value="PHOSPHOMANNOMUTASE 45A"/>
    <property type="match status" value="1"/>
</dbReference>
<dbReference type="GO" id="GO:0006166">
    <property type="term" value="P:purine ribonucleoside salvage"/>
    <property type="evidence" value="ECO:0007669"/>
    <property type="project" value="TreeGrafter"/>
</dbReference>
<accession>A0AAU7DYG9</accession>
<dbReference type="GO" id="GO:0008973">
    <property type="term" value="F:phosphopentomutase activity"/>
    <property type="evidence" value="ECO:0007669"/>
    <property type="project" value="TreeGrafter"/>
</dbReference>
<feature type="domain" description="Alpha-D-phosphohexomutase alpha/beta/alpha" evidence="9">
    <location>
        <begin position="54"/>
        <end position="172"/>
    </location>
</feature>
<dbReference type="InterPro" id="IPR016066">
    <property type="entry name" value="A-D-PHexomutase_CS"/>
</dbReference>
<dbReference type="InterPro" id="IPR005843">
    <property type="entry name" value="A-D-PHexomutase_C"/>
</dbReference>
<reference evidence="12" key="1">
    <citation type="submission" date="2024-02" db="EMBL/GenBank/DDBJ databases">
        <title>Tomenella chthoni gen. nov. sp. nov., a member of the family Jonesiaceae isolated from bat guano.</title>
        <authorList>
            <person name="Miller S.L."/>
            <person name="King J."/>
            <person name="Sankaranarayanan K."/>
            <person name="Lawson P.A."/>
        </authorList>
    </citation>
    <scope>NUCLEOTIDE SEQUENCE</scope>
    <source>
        <strain evidence="12">BS-20</strain>
    </source>
</reference>
<dbReference type="CDD" id="cd05799">
    <property type="entry name" value="PGM2"/>
    <property type="match status" value="1"/>
</dbReference>
<proteinExistence type="inferred from homology"/>